<accession>Q0UGF1</accession>
<dbReference type="RefSeq" id="XP_001799464.1">
    <property type="nucleotide sequence ID" value="XM_001799412.1"/>
</dbReference>
<dbReference type="eggNOG" id="ENOG502R8AS">
    <property type="taxonomic scope" value="Eukaryota"/>
</dbReference>
<dbReference type="HOGENOM" id="CLU_1595134_0_0_1"/>
<proteinExistence type="predicted"/>
<gene>
    <name evidence="2" type="ORF">SNOG_09163</name>
</gene>
<dbReference type="OMA" id="RFEFNSI"/>
<dbReference type="EMBL" id="CH445338">
    <property type="protein sequence ID" value="EAT83355.1"/>
    <property type="molecule type" value="Genomic_DNA"/>
</dbReference>
<evidence type="ECO:0000313" key="3">
    <source>
        <dbReference type="Proteomes" id="UP000001055"/>
    </source>
</evidence>
<dbReference type="InParanoid" id="Q0UGF1"/>
<dbReference type="AlphaFoldDB" id="Q0UGF1"/>
<sequence>MQYFLPDLRAKKLSKHAKLHVRATNDIRRHLLLDKKEKIVWVFHQSTALRQLLSSMKDGTTTGVLPRDLILEVLHTIHNVLFPPDPGSQKLLRRLVRKHGWDKGLELDTTTPERKYKDPDISFKYFGQRLEELYDEMQTPTPHTWLHRRLKKREDARGSRGNSGNIL</sequence>
<name>Q0UGF1_PHANO</name>
<evidence type="ECO:0000256" key="1">
    <source>
        <dbReference type="SAM" id="MobiDB-lite"/>
    </source>
</evidence>
<dbReference type="VEuPathDB" id="FungiDB:JI435_091630"/>
<protein>
    <submittedName>
        <fullName evidence="2">Uncharacterized protein</fullName>
    </submittedName>
</protein>
<feature type="region of interest" description="Disordered" evidence="1">
    <location>
        <begin position="145"/>
        <end position="167"/>
    </location>
</feature>
<dbReference type="KEGG" id="pno:SNOG_09163"/>
<evidence type="ECO:0000313" key="2">
    <source>
        <dbReference type="EMBL" id="EAT83355.1"/>
    </source>
</evidence>
<dbReference type="Proteomes" id="UP000001055">
    <property type="component" value="Unassembled WGS sequence"/>
</dbReference>
<dbReference type="GeneID" id="5976365"/>
<organism evidence="2 3">
    <name type="scientific">Phaeosphaeria nodorum (strain SN15 / ATCC MYA-4574 / FGSC 10173)</name>
    <name type="common">Glume blotch fungus</name>
    <name type="synonym">Parastagonospora nodorum</name>
    <dbReference type="NCBI Taxonomy" id="321614"/>
    <lineage>
        <taxon>Eukaryota</taxon>
        <taxon>Fungi</taxon>
        <taxon>Dikarya</taxon>
        <taxon>Ascomycota</taxon>
        <taxon>Pezizomycotina</taxon>
        <taxon>Dothideomycetes</taxon>
        <taxon>Pleosporomycetidae</taxon>
        <taxon>Pleosporales</taxon>
        <taxon>Pleosporineae</taxon>
        <taxon>Phaeosphaeriaceae</taxon>
        <taxon>Parastagonospora</taxon>
    </lineage>
</organism>
<reference evidence="3" key="1">
    <citation type="journal article" date="2007" name="Plant Cell">
        <title>Dothideomycete-plant interactions illuminated by genome sequencing and EST analysis of the wheat pathogen Stagonospora nodorum.</title>
        <authorList>
            <person name="Hane J.K."/>
            <person name="Lowe R.G."/>
            <person name="Solomon P.S."/>
            <person name="Tan K.C."/>
            <person name="Schoch C.L."/>
            <person name="Spatafora J.W."/>
            <person name="Crous P.W."/>
            <person name="Kodira C."/>
            <person name="Birren B.W."/>
            <person name="Galagan J.E."/>
            <person name="Torriani S.F."/>
            <person name="McDonald B.A."/>
            <person name="Oliver R.P."/>
        </authorList>
    </citation>
    <scope>NUCLEOTIDE SEQUENCE [LARGE SCALE GENOMIC DNA]</scope>
    <source>
        <strain evidence="3">SN15 / ATCC MYA-4574 / FGSC 10173</strain>
    </source>
</reference>